<evidence type="ECO:0000256" key="4">
    <source>
        <dbReference type="ARBA" id="ARBA00022723"/>
    </source>
</evidence>
<dbReference type="InterPro" id="IPR004843">
    <property type="entry name" value="Calcineurin-like_PHP"/>
</dbReference>
<evidence type="ECO:0000256" key="2">
    <source>
        <dbReference type="ARBA" id="ARBA00006654"/>
    </source>
</evidence>
<dbReference type="PRINTS" id="PR01607">
    <property type="entry name" value="APYRASEFAMLY"/>
</dbReference>
<evidence type="ECO:0000256" key="7">
    <source>
        <dbReference type="ARBA" id="ARBA00022801"/>
    </source>
</evidence>
<proteinExistence type="inferred from homology"/>
<accession>A0AAV2HN80</accession>
<comment type="catalytic activity">
    <reaction evidence="1">
        <text>a ribonucleoside 5'-phosphate + H2O = a ribonucleoside + phosphate</text>
        <dbReference type="Rhea" id="RHEA:12484"/>
        <dbReference type="ChEBI" id="CHEBI:15377"/>
        <dbReference type="ChEBI" id="CHEBI:18254"/>
        <dbReference type="ChEBI" id="CHEBI:43474"/>
        <dbReference type="ChEBI" id="CHEBI:58043"/>
        <dbReference type="EC" id="3.1.3.5"/>
    </reaction>
</comment>
<dbReference type="Proteomes" id="UP001497497">
    <property type="component" value="Unassembled WGS sequence"/>
</dbReference>
<feature type="domain" description="5'-Nucleotidase C-terminal" evidence="10">
    <location>
        <begin position="299"/>
        <end position="472"/>
    </location>
</feature>
<dbReference type="FunFam" id="3.60.21.10:FF:000020">
    <property type="entry name" value="NT5E isoform 4"/>
    <property type="match status" value="1"/>
</dbReference>
<dbReference type="InterPro" id="IPR036907">
    <property type="entry name" value="5'-Nucleotdase_C_sf"/>
</dbReference>
<feature type="domain" description="Calcineurin-like phosphoesterase" evidence="9">
    <location>
        <begin position="8"/>
        <end position="214"/>
    </location>
</feature>
<dbReference type="PANTHER" id="PTHR11575">
    <property type="entry name" value="5'-NUCLEOTIDASE-RELATED"/>
    <property type="match status" value="1"/>
</dbReference>
<keyword evidence="4" id="KW-0479">Metal-binding</keyword>
<gene>
    <name evidence="11" type="ORF">GSLYS_00008918001</name>
</gene>
<feature type="non-terminal residue" evidence="11">
    <location>
        <position position="508"/>
    </location>
</feature>
<evidence type="ECO:0000313" key="12">
    <source>
        <dbReference type="Proteomes" id="UP001497497"/>
    </source>
</evidence>
<dbReference type="PROSITE" id="PS00785">
    <property type="entry name" value="5_NUCLEOTIDASE_1"/>
    <property type="match status" value="1"/>
</dbReference>
<dbReference type="InterPro" id="IPR006146">
    <property type="entry name" value="5'-Nucleotdase_CS"/>
</dbReference>
<dbReference type="InterPro" id="IPR006179">
    <property type="entry name" value="5_nucleotidase/apyrase"/>
</dbReference>
<dbReference type="GO" id="GO:0009166">
    <property type="term" value="P:nucleotide catabolic process"/>
    <property type="evidence" value="ECO:0007669"/>
    <property type="project" value="InterPro"/>
</dbReference>
<protein>
    <recommendedName>
        <fullName evidence="3">5'-nucleotidase</fullName>
        <ecNumber evidence="3">3.1.3.5</ecNumber>
    </recommendedName>
</protein>
<dbReference type="PANTHER" id="PTHR11575:SF24">
    <property type="entry name" value="5'-NUCLEOTIDASE"/>
    <property type="match status" value="1"/>
</dbReference>
<evidence type="ECO:0000259" key="9">
    <source>
        <dbReference type="Pfam" id="PF00149"/>
    </source>
</evidence>
<dbReference type="Pfam" id="PF02872">
    <property type="entry name" value="5_nucleotid_C"/>
    <property type="match status" value="1"/>
</dbReference>
<keyword evidence="12" id="KW-1185">Reference proteome</keyword>
<reference evidence="11 12" key="1">
    <citation type="submission" date="2024-04" db="EMBL/GenBank/DDBJ databases">
        <authorList>
            <consortium name="Genoscope - CEA"/>
            <person name="William W."/>
        </authorList>
    </citation>
    <scope>NUCLEOTIDE SEQUENCE [LARGE SCALE GENOMIC DNA]</scope>
</reference>
<keyword evidence="7 8" id="KW-0378">Hydrolase</keyword>
<organism evidence="11 12">
    <name type="scientific">Lymnaea stagnalis</name>
    <name type="common">Great pond snail</name>
    <name type="synonym">Helix stagnalis</name>
    <dbReference type="NCBI Taxonomy" id="6523"/>
    <lineage>
        <taxon>Eukaryota</taxon>
        <taxon>Metazoa</taxon>
        <taxon>Spiralia</taxon>
        <taxon>Lophotrochozoa</taxon>
        <taxon>Mollusca</taxon>
        <taxon>Gastropoda</taxon>
        <taxon>Heterobranchia</taxon>
        <taxon>Euthyneura</taxon>
        <taxon>Panpulmonata</taxon>
        <taxon>Hygrophila</taxon>
        <taxon>Lymnaeoidea</taxon>
        <taxon>Lymnaeidae</taxon>
        <taxon>Lymnaea</taxon>
    </lineage>
</organism>
<evidence type="ECO:0000313" key="11">
    <source>
        <dbReference type="EMBL" id="CAL1534958.1"/>
    </source>
</evidence>
<keyword evidence="6 8" id="KW-0547">Nucleotide-binding</keyword>
<comment type="similarity">
    <text evidence="2 8">Belongs to the 5'-nucleotidase family.</text>
</comment>
<comment type="caution">
    <text evidence="11">The sequence shown here is derived from an EMBL/GenBank/DDBJ whole genome shotgun (WGS) entry which is preliminary data.</text>
</comment>
<dbReference type="GO" id="GO:0016020">
    <property type="term" value="C:membrane"/>
    <property type="evidence" value="ECO:0007669"/>
    <property type="project" value="UniProtKB-ARBA"/>
</dbReference>
<dbReference type="GO" id="GO:0046872">
    <property type="term" value="F:metal ion binding"/>
    <property type="evidence" value="ECO:0007669"/>
    <property type="project" value="UniProtKB-KW"/>
</dbReference>
<evidence type="ECO:0000256" key="6">
    <source>
        <dbReference type="ARBA" id="ARBA00022741"/>
    </source>
</evidence>
<evidence type="ECO:0000256" key="8">
    <source>
        <dbReference type="RuleBase" id="RU362119"/>
    </source>
</evidence>
<keyword evidence="5" id="KW-0732">Signal</keyword>
<dbReference type="GO" id="GO:0000166">
    <property type="term" value="F:nucleotide binding"/>
    <property type="evidence" value="ECO:0007669"/>
    <property type="project" value="UniProtKB-KW"/>
</dbReference>
<evidence type="ECO:0000259" key="10">
    <source>
        <dbReference type="Pfam" id="PF02872"/>
    </source>
</evidence>
<evidence type="ECO:0000256" key="1">
    <source>
        <dbReference type="ARBA" id="ARBA00000815"/>
    </source>
</evidence>
<dbReference type="InterPro" id="IPR029052">
    <property type="entry name" value="Metallo-depent_PP-like"/>
</dbReference>
<dbReference type="AlphaFoldDB" id="A0AAV2HN80"/>
<dbReference type="Gene3D" id="3.90.780.10">
    <property type="entry name" value="5'-Nucleotidase, C-terminal domain"/>
    <property type="match status" value="1"/>
</dbReference>
<evidence type="ECO:0000256" key="5">
    <source>
        <dbReference type="ARBA" id="ARBA00022729"/>
    </source>
</evidence>
<dbReference type="EMBL" id="CAXITT010000187">
    <property type="protein sequence ID" value="CAL1534958.1"/>
    <property type="molecule type" value="Genomic_DNA"/>
</dbReference>
<dbReference type="Gene3D" id="3.60.21.10">
    <property type="match status" value="1"/>
</dbReference>
<dbReference type="CDD" id="cd07409">
    <property type="entry name" value="MPP_CD73_N"/>
    <property type="match status" value="1"/>
</dbReference>
<dbReference type="SUPFAM" id="SSF55816">
    <property type="entry name" value="5'-nucleotidase (syn. UDP-sugar hydrolase), C-terminal domain"/>
    <property type="match status" value="1"/>
</dbReference>
<evidence type="ECO:0000256" key="3">
    <source>
        <dbReference type="ARBA" id="ARBA00012643"/>
    </source>
</evidence>
<dbReference type="InterPro" id="IPR008334">
    <property type="entry name" value="5'-Nucleotdase_C"/>
</dbReference>
<dbReference type="GO" id="GO:0008253">
    <property type="term" value="F:5'-nucleotidase activity"/>
    <property type="evidence" value="ECO:0007669"/>
    <property type="project" value="UniProtKB-EC"/>
</dbReference>
<dbReference type="EC" id="3.1.3.5" evidence="3"/>
<dbReference type="FunFam" id="3.90.780.10:FF:000001">
    <property type="entry name" value="NT5E isoform 3"/>
    <property type="match status" value="1"/>
</dbReference>
<dbReference type="SUPFAM" id="SSF56300">
    <property type="entry name" value="Metallo-dependent phosphatases"/>
    <property type="match status" value="1"/>
</dbReference>
<sequence>MTSAEFRLTILHTNDVHSRIEQTDKHSVPCSEDLSAAGNCFGGAARMRTMVKTLRARYGDQTLLLDAGGQFQGTLWFYTFGGLVTAEFMNHIGYDAMAIGHHEFFKGIAGLEHFARNVTFPLLSSNMNLTNTPELRDVIKKSTIRIVNGQRIALVGYTTTAISYISGVAVQAEVDRLTQQGVNKIIAVGHAGFLMDVNLARRLRNVDVIVGGHSNTFLYNETFLTRTVRLTTGSLPSSEEAEGVYPTVVTSDSGNVVLVVQGYAYGKYLGELHVTFDDPETLSMIARYQPDIEKQKTKVVGQTYVDLLADRVECRTTECNLGNLVADAMLRSNLHHKGNTWSRGSMSVVNAGSLRASLKLGDITTEAVLAVQPFRNHLEVIAVSGQVILGMFEYCAERWTQVPSDAFAGFLQVAGIQVTYDMRRPIGSRVVELLVTCTECSVPHLEPLAINRIYKLVTNTYIISGGDGFSMFPGRIFHWTATGTMDADILMEHIQRFSPITTGLEGRI</sequence>
<dbReference type="Pfam" id="PF00149">
    <property type="entry name" value="Metallophos"/>
    <property type="match status" value="1"/>
</dbReference>
<name>A0AAV2HN80_LYMST</name>